<name>A0ACA9NY23_9GLOM</name>
<protein>
    <submittedName>
        <fullName evidence="1">15722_t:CDS:1</fullName>
    </submittedName>
</protein>
<keyword evidence="2" id="KW-1185">Reference proteome</keyword>
<evidence type="ECO:0000313" key="2">
    <source>
        <dbReference type="Proteomes" id="UP000789525"/>
    </source>
</evidence>
<reference evidence="1" key="1">
    <citation type="submission" date="2021-06" db="EMBL/GenBank/DDBJ databases">
        <authorList>
            <person name="Kallberg Y."/>
            <person name="Tangrot J."/>
            <person name="Rosling A."/>
        </authorList>
    </citation>
    <scope>NUCLEOTIDE SEQUENCE</scope>
    <source>
        <strain evidence="1">CL356</strain>
    </source>
</reference>
<comment type="caution">
    <text evidence="1">The sequence shown here is derived from an EMBL/GenBank/DDBJ whole genome shotgun (WGS) entry which is preliminary data.</text>
</comment>
<dbReference type="EMBL" id="CAJVPT010027331">
    <property type="protein sequence ID" value="CAG8683200.1"/>
    <property type="molecule type" value="Genomic_DNA"/>
</dbReference>
<organism evidence="1 2">
    <name type="scientific">Acaulospora colombiana</name>
    <dbReference type="NCBI Taxonomy" id="27376"/>
    <lineage>
        <taxon>Eukaryota</taxon>
        <taxon>Fungi</taxon>
        <taxon>Fungi incertae sedis</taxon>
        <taxon>Mucoromycota</taxon>
        <taxon>Glomeromycotina</taxon>
        <taxon>Glomeromycetes</taxon>
        <taxon>Diversisporales</taxon>
        <taxon>Acaulosporaceae</taxon>
        <taxon>Acaulospora</taxon>
    </lineage>
</organism>
<evidence type="ECO:0000313" key="1">
    <source>
        <dbReference type="EMBL" id="CAG8683200.1"/>
    </source>
</evidence>
<dbReference type="Proteomes" id="UP000789525">
    <property type="component" value="Unassembled WGS sequence"/>
</dbReference>
<proteinExistence type="predicted"/>
<accession>A0ACA9NY23</accession>
<sequence length="404" mass="44879">MGYSLNKPRSFHSYRTLKMPALEPQSKVLLTGTKPTKLNPPTHKSNKNNMLAGGSGFLGAWTLKNLLESNLRIRAVVRSRSKADYLLDCLQQHRSNLEFRIVKDITVPGAFDEVFEDGMVQGVIHSASPMPTTNPDEDPDLHIKPAVEGTLSVLRSAAKIGTVKRVEITSSLVAALEPKKAPVTYTEESWNDTAVKTVQERGKGAPPYSKYTASKVLAERSAWEFVKEENTSFDLVTLLPSYIWGVRTFSFLVHLTNVSKPIISETTANIKGSNAYLLDRLKHDRLEKLTAQEALMELRMVDVRDLAVLHVQALLVPAAGGERILASANELTWQRCFDVINQSGIPGMKPIRGYPEKLKGDWKPLIVISREKAKSILGITYRPAEETIKDLVADAIRIGWAQEP</sequence>
<gene>
    <name evidence="1" type="ORF">ACOLOM_LOCUS9432</name>
</gene>